<protein>
    <recommendedName>
        <fullName evidence="4">PepSY domain-containing protein</fullName>
    </recommendedName>
</protein>
<evidence type="ECO:0008006" key="4">
    <source>
        <dbReference type="Google" id="ProtNLM"/>
    </source>
</evidence>
<dbReference type="EMBL" id="CP155447">
    <property type="protein sequence ID" value="XBH04917.1"/>
    <property type="molecule type" value="Genomic_DNA"/>
</dbReference>
<evidence type="ECO:0000313" key="3">
    <source>
        <dbReference type="EMBL" id="XBH04917.1"/>
    </source>
</evidence>
<evidence type="ECO:0000256" key="1">
    <source>
        <dbReference type="SAM" id="MobiDB-lite"/>
    </source>
</evidence>
<feature type="transmembrane region" description="Helical" evidence="2">
    <location>
        <begin position="292"/>
        <end position="316"/>
    </location>
</feature>
<dbReference type="PANTHER" id="PTHR40115">
    <property type="entry name" value="INNER MEMBRANE PROTEIN WITH PEPSY TM HELIX"/>
    <property type="match status" value="1"/>
</dbReference>
<dbReference type="RefSeq" id="WP_406697720.1">
    <property type="nucleotide sequence ID" value="NZ_CP155447.1"/>
</dbReference>
<name>A0AAU7CIG5_9BACT</name>
<keyword evidence="2" id="KW-1133">Transmembrane helix</keyword>
<keyword evidence="2" id="KW-0472">Membrane</keyword>
<gene>
    <name evidence="3" type="ORF">V5E97_02550</name>
</gene>
<reference evidence="3" key="1">
    <citation type="submission" date="2024-05" db="EMBL/GenBank/DDBJ databases">
        <title>Planctomycetes of the genus Singulisphaera possess chitinolytic capabilities.</title>
        <authorList>
            <person name="Ivanova A."/>
        </authorList>
    </citation>
    <scope>NUCLEOTIDE SEQUENCE</scope>
    <source>
        <strain evidence="3">Ch08T</strain>
    </source>
</reference>
<accession>A0AAU7CIG5</accession>
<evidence type="ECO:0000256" key="2">
    <source>
        <dbReference type="SAM" id="Phobius"/>
    </source>
</evidence>
<feature type="region of interest" description="Disordered" evidence="1">
    <location>
        <begin position="148"/>
        <end position="171"/>
    </location>
</feature>
<organism evidence="3">
    <name type="scientific">Singulisphaera sp. Ch08</name>
    <dbReference type="NCBI Taxonomy" id="3120278"/>
    <lineage>
        <taxon>Bacteria</taxon>
        <taxon>Pseudomonadati</taxon>
        <taxon>Planctomycetota</taxon>
        <taxon>Planctomycetia</taxon>
        <taxon>Isosphaerales</taxon>
        <taxon>Isosphaeraceae</taxon>
        <taxon>Singulisphaera</taxon>
    </lineage>
</organism>
<dbReference type="InterPro" id="IPR032307">
    <property type="entry name" value="PepSY_TM-like_2"/>
</dbReference>
<keyword evidence="2" id="KW-0812">Transmembrane</keyword>
<sequence>MDTLTETVIGPSAVIGRAARRLAARPLMYWTRRLHLYSGLFLFPWVMLYGVTALLFNHPEVFPDQFRRRLEAADVAGTGLDRLPAPAEAAAQLVAALNKPSHGGERSQRNYSLVDPETAAYTRDFIAARSRGDSEEHSIVLDLETGTGTVSTRALPQGGRPPFAPGDPKPERSLAERVKAGVPLALERKGLTSGTTRITFAPELTFLVAVDGTTWRASYNVQTGALTGRRPESGGNLSPREFLTRLHLTHGYHSHGWARIVWAVFVDVMFATMLFWGLSGLLMWWQMRSTRWLGGVVLCLGVTIAFLLTIGMYQVVSMSF</sequence>
<dbReference type="PANTHER" id="PTHR40115:SF1">
    <property type="entry name" value="INNER MEMBRANE PROTEIN WITH PEPSY TM HELIX"/>
    <property type="match status" value="1"/>
</dbReference>
<proteinExistence type="predicted"/>
<feature type="transmembrane region" description="Helical" evidence="2">
    <location>
        <begin position="260"/>
        <end position="285"/>
    </location>
</feature>
<feature type="transmembrane region" description="Helical" evidence="2">
    <location>
        <begin position="34"/>
        <end position="56"/>
    </location>
</feature>
<dbReference type="AlphaFoldDB" id="A0AAU7CIG5"/>